<keyword evidence="2" id="KW-1185">Reference proteome</keyword>
<dbReference type="Proteomes" id="UP000323164">
    <property type="component" value="Unassembled WGS sequence"/>
</dbReference>
<name>A0A5D8Z510_9GAMM</name>
<evidence type="ECO:0000313" key="1">
    <source>
        <dbReference type="EMBL" id="TZF87784.1"/>
    </source>
</evidence>
<dbReference type="OrthoDB" id="6026226at2"/>
<dbReference type="RefSeq" id="WP_149353332.1">
    <property type="nucleotide sequence ID" value="NZ_VTRV01000125.1"/>
</dbReference>
<accession>A0A5D8Z510</accession>
<sequence length="83" mass="8946">MLPIHNAFWAGVVDVCGPQMRAAGIEKFQAVAVISADGTVTEYLPDSSAPPLRCFSKQMVGRKYPAPPQAPFYERYTVSLGGS</sequence>
<dbReference type="EMBL" id="VTRV01000125">
    <property type="protein sequence ID" value="TZF87784.1"/>
    <property type="molecule type" value="Genomic_DNA"/>
</dbReference>
<reference evidence="1 2" key="1">
    <citation type="submission" date="2019-08" db="EMBL/GenBank/DDBJ databases">
        <title>Draft genome sequence of Lysobacter sp. UKS-15.</title>
        <authorList>
            <person name="Im W.-T."/>
        </authorList>
    </citation>
    <scope>NUCLEOTIDE SEQUENCE [LARGE SCALE GENOMIC DNA]</scope>
    <source>
        <strain evidence="1 2">UKS-15</strain>
    </source>
</reference>
<evidence type="ECO:0000313" key="2">
    <source>
        <dbReference type="Proteomes" id="UP000323164"/>
    </source>
</evidence>
<comment type="caution">
    <text evidence="1">The sequence shown here is derived from an EMBL/GenBank/DDBJ whole genome shotgun (WGS) entry which is preliminary data.</text>
</comment>
<dbReference type="AlphaFoldDB" id="A0A5D8Z510"/>
<organism evidence="1 2">
    <name type="scientific">Cognatilysobacter lacus</name>
    <dbReference type="NCBI Taxonomy" id="1643323"/>
    <lineage>
        <taxon>Bacteria</taxon>
        <taxon>Pseudomonadati</taxon>
        <taxon>Pseudomonadota</taxon>
        <taxon>Gammaproteobacteria</taxon>
        <taxon>Lysobacterales</taxon>
        <taxon>Lysobacteraceae</taxon>
        <taxon>Cognatilysobacter</taxon>
    </lineage>
</organism>
<protein>
    <submittedName>
        <fullName evidence="1">Uncharacterized protein</fullName>
    </submittedName>
</protein>
<gene>
    <name evidence="1" type="ORF">FW784_10695</name>
</gene>
<proteinExistence type="predicted"/>